<evidence type="ECO:0000313" key="4">
    <source>
        <dbReference type="Proteomes" id="UP001295794"/>
    </source>
</evidence>
<feature type="compositionally biased region" description="Acidic residues" evidence="1">
    <location>
        <begin position="69"/>
        <end position="84"/>
    </location>
</feature>
<dbReference type="InterPro" id="IPR027911">
    <property type="entry name" value="DUF4604"/>
</dbReference>
<evidence type="ECO:0000259" key="2">
    <source>
        <dbReference type="Pfam" id="PF15377"/>
    </source>
</evidence>
<protein>
    <recommendedName>
        <fullName evidence="2">DUF4604 domain-containing protein</fullName>
    </recommendedName>
</protein>
<feature type="non-terminal residue" evidence="3">
    <location>
        <position position="1"/>
    </location>
</feature>
<feature type="domain" description="DUF4604" evidence="2">
    <location>
        <begin position="47"/>
        <end position="229"/>
    </location>
</feature>
<dbReference type="Pfam" id="PF15377">
    <property type="entry name" value="DUF4604"/>
    <property type="match status" value="1"/>
</dbReference>
<accession>A0AAD2Q631</accession>
<gene>
    <name evidence="3" type="ORF">MYCIT1_LOCUS30818</name>
</gene>
<comment type="caution">
    <text evidence="3">The sequence shown here is derived from an EMBL/GenBank/DDBJ whole genome shotgun (WGS) entry which is preliminary data.</text>
</comment>
<dbReference type="EMBL" id="CAVNYO010000440">
    <property type="protein sequence ID" value="CAK5280328.1"/>
    <property type="molecule type" value="Genomic_DNA"/>
</dbReference>
<keyword evidence="4" id="KW-1185">Reference proteome</keyword>
<evidence type="ECO:0000313" key="3">
    <source>
        <dbReference type="EMBL" id="CAK5280328.1"/>
    </source>
</evidence>
<evidence type="ECO:0000256" key="1">
    <source>
        <dbReference type="SAM" id="MobiDB-lite"/>
    </source>
</evidence>
<feature type="compositionally biased region" description="Basic residues" evidence="1">
    <location>
        <begin position="210"/>
        <end position="219"/>
    </location>
</feature>
<proteinExistence type="predicted"/>
<dbReference type="AlphaFoldDB" id="A0AAD2Q631"/>
<dbReference type="Proteomes" id="UP001295794">
    <property type="component" value="Unassembled WGS sequence"/>
</dbReference>
<feature type="compositionally biased region" description="Basic and acidic residues" evidence="1">
    <location>
        <begin position="123"/>
        <end position="141"/>
    </location>
</feature>
<name>A0AAD2Q631_9AGAR</name>
<sequence>GRNRRVKHHDDVNRHDSHVILCQKQRSHESLTTMAPKELTRQQISSRLQYSATTPKFLQKLQNRISGIPDEEDYDYDDEFEPDDGSGRPPIPRRPAIPERPAEDPGSADEDDADEKPQVVVLREGKHLTEREAENVRRQERGLAPLPDPSEPSSSSKSDLGPKEDGDKSNQKVKAPAPSLSFSSTKNGFKTGAAKRKANALASKAEDHQPKKKKHKKDAKKTLLSFGDEA</sequence>
<feature type="compositionally biased region" description="Basic and acidic residues" evidence="1">
    <location>
        <begin position="160"/>
        <end position="170"/>
    </location>
</feature>
<organism evidence="3 4">
    <name type="scientific">Mycena citricolor</name>
    <dbReference type="NCBI Taxonomy" id="2018698"/>
    <lineage>
        <taxon>Eukaryota</taxon>
        <taxon>Fungi</taxon>
        <taxon>Dikarya</taxon>
        <taxon>Basidiomycota</taxon>
        <taxon>Agaricomycotina</taxon>
        <taxon>Agaricomycetes</taxon>
        <taxon>Agaricomycetidae</taxon>
        <taxon>Agaricales</taxon>
        <taxon>Marasmiineae</taxon>
        <taxon>Mycenaceae</taxon>
        <taxon>Mycena</taxon>
    </lineage>
</organism>
<feature type="region of interest" description="Disordered" evidence="1">
    <location>
        <begin position="62"/>
        <end position="230"/>
    </location>
</feature>
<reference evidence="3" key="1">
    <citation type="submission" date="2023-11" db="EMBL/GenBank/DDBJ databases">
        <authorList>
            <person name="De Vega J J."/>
            <person name="De Vega J J."/>
        </authorList>
    </citation>
    <scope>NUCLEOTIDE SEQUENCE</scope>
</reference>